<keyword evidence="3" id="KW-1185">Reference proteome</keyword>
<gene>
    <name evidence="2" type="ORF">LWI28_014275</name>
</gene>
<evidence type="ECO:0000256" key="1">
    <source>
        <dbReference type="SAM" id="MobiDB-lite"/>
    </source>
</evidence>
<evidence type="ECO:0000313" key="2">
    <source>
        <dbReference type="EMBL" id="KAI9153635.1"/>
    </source>
</evidence>
<feature type="compositionally biased region" description="Polar residues" evidence="1">
    <location>
        <begin position="34"/>
        <end position="47"/>
    </location>
</feature>
<protein>
    <submittedName>
        <fullName evidence="2">Uncharacterized protein</fullName>
    </submittedName>
</protein>
<sequence length="189" mass="21093">MKPINRSPVSPPPPPPTVLSRIQFRVDRAKEAGTSVTPPFDQPSSSQSRDKNLEEVVARFLKNTRDVSTIPEEPRKIFQRIKDKKYDPLDRCGDPFNQHRVDLVLKVSAPSPSTPFTHSFVQLFCYSWFLAHAYSYVQSCQSPVSCVGFQASGILPIAPGPTCSKDALLSTPPHSLKLMEVKKEEGSKR</sequence>
<comment type="caution">
    <text evidence="2">The sequence shown here is derived from an EMBL/GenBank/DDBJ whole genome shotgun (WGS) entry which is preliminary data.</text>
</comment>
<proteinExistence type="predicted"/>
<dbReference type="EMBL" id="JAJSOW010000108">
    <property type="protein sequence ID" value="KAI9153635.1"/>
    <property type="molecule type" value="Genomic_DNA"/>
</dbReference>
<name>A0AAD5NFF7_ACENE</name>
<feature type="region of interest" description="Disordered" evidence="1">
    <location>
        <begin position="28"/>
        <end position="52"/>
    </location>
</feature>
<reference evidence="2" key="1">
    <citation type="journal article" date="2022" name="Plant J.">
        <title>Strategies of tolerance reflected in two North American maple genomes.</title>
        <authorList>
            <person name="McEvoy S.L."/>
            <person name="Sezen U.U."/>
            <person name="Trouern-Trend A."/>
            <person name="McMahon S.M."/>
            <person name="Schaberg P.G."/>
            <person name="Yang J."/>
            <person name="Wegrzyn J.L."/>
            <person name="Swenson N.G."/>
        </authorList>
    </citation>
    <scope>NUCLEOTIDE SEQUENCE</scope>
    <source>
        <strain evidence="2">91603</strain>
    </source>
</reference>
<evidence type="ECO:0000313" key="3">
    <source>
        <dbReference type="Proteomes" id="UP001064489"/>
    </source>
</evidence>
<accession>A0AAD5NFF7</accession>
<reference evidence="2" key="2">
    <citation type="submission" date="2023-02" db="EMBL/GenBank/DDBJ databases">
        <authorList>
            <person name="Swenson N.G."/>
            <person name="Wegrzyn J.L."/>
            <person name="Mcevoy S.L."/>
        </authorList>
    </citation>
    <scope>NUCLEOTIDE SEQUENCE</scope>
    <source>
        <strain evidence="2">91603</strain>
        <tissue evidence="2">Leaf</tissue>
    </source>
</reference>
<organism evidence="2 3">
    <name type="scientific">Acer negundo</name>
    <name type="common">Box elder</name>
    <dbReference type="NCBI Taxonomy" id="4023"/>
    <lineage>
        <taxon>Eukaryota</taxon>
        <taxon>Viridiplantae</taxon>
        <taxon>Streptophyta</taxon>
        <taxon>Embryophyta</taxon>
        <taxon>Tracheophyta</taxon>
        <taxon>Spermatophyta</taxon>
        <taxon>Magnoliopsida</taxon>
        <taxon>eudicotyledons</taxon>
        <taxon>Gunneridae</taxon>
        <taxon>Pentapetalae</taxon>
        <taxon>rosids</taxon>
        <taxon>malvids</taxon>
        <taxon>Sapindales</taxon>
        <taxon>Sapindaceae</taxon>
        <taxon>Hippocastanoideae</taxon>
        <taxon>Acereae</taxon>
        <taxon>Acer</taxon>
    </lineage>
</organism>
<dbReference type="Proteomes" id="UP001064489">
    <property type="component" value="Chromosome 11"/>
</dbReference>
<dbReference type="AlphaFoldDB" id="A0AAD5NFF7"/>